<dbReference type="InterPro" id="IPR013325">
    <property type="entry name" value="RNA_pol_sigma_r2"/>
</dbReference>
<dbReference type="Gene3D" id="1.10.10.10">
    <property type="entry name" value="Winged helix-like DNA-binding domain superfamily/Winged helix DNA-binding domain"/>
    <property type="match status" value="1"/>
</dbReference>
<dbReference type="InterPro" id="IPR032710">
    <property type="entry name" value="NTF2-like_dom_sf"/>
</dbReference>
<proteinExistence type="inferred from homology"/>
<evidence type="ECO:0000256" key="3">
    <source>
        <dbReference type="ARBA" id="ARBA00023015"/>
    </source>
</evidence>
<dbReference type="InterPro" id="IPR052704">
    <property type="entry name" value="ECF_Sigma-70_Domain"/>
</dbReference>
<feature type="region of interest" description="Disordered" evidence="6">
    <location>
        <begin position="1"/>
        <end position="68"/>
    </location>
</feature>
<comment type="caution">
    <text evidence="9">The sequence shown here is derived from an EMBL/GenBank/DDBJ whole genome shotgun (WGS) entry which is preliminary data.</text>
</comment>
<feature type="domain" description="RNA polymerase sigma-70 region 2" evidence="7">
    <location>
        <begin position="80"/>
        <end position="137"/>
    </location>
</feature>
<dbReference type="PANTHER" id="PTHR30173:SF36">
    <property type="entry name" value="ECF RNA POLYMERASE SIGMA FACTOR SIGJ"/>
    <property type="match status" value="1"/>
</dbReference>
<dbReference type="InterPro" id="IPR014284">
    <property type="entry name" value="RNA_pol_sigma-70_dom"/>
</dbReference>
<reference evidence="10" key="1">
    <citation type="journal article" date="2019" name="Int. J. Syst. Evol. Microbiol.">
        <title>The Global Catalogue of Microorganisms (GCM) 10K type strain sequencing project: providing services to taxonomists for standard genome sequencing and annotation.</title>
        <authorList>
            <consortium name="The Broad Institute Genomics Platform"/>
            <consortium name="The Broad Institute Genome Sequencing Center for Infectious Disease"/>
            <person name="Wu L."/>
            <person name="Ma J."/>
        </authorList>
    </citation>
    <scope>NUCLEOTIDE SEQUENCE [LARGE SCALE GENOMIC DNA]</scope>
    <source>
        <strain evidence="10">KLKA75</strain>
    </source>
</reference>
<evidence type="ECO:0000256" key="2">
    <source>
        <dbReference type="ARBA" id="ARBA00011344"/>
    </source>
</evidence>
<feature type="compositionally biased region" description="Basic and acidic residues" evidence="6">
    <location>
        <begin position="50"/>
        <end position="60"/>
    </location>
</feature>
<gene>
    <name evidence="9" type="primary">sigJ</name>
    <name evidence="9" type="ORF">ACFPCY_00235</name>
</gene>
<dbReference type="NCBIfam" id="TIGR02937">
    <property type="entry name" value="sigma70-ECF"/>
    <property type="match status" value="1"/>
</dbReference>
<dbReference type="Gene3D" id="3.10.450.50">
    <property type="match status" value="1"/>
</dbReference>
<evidence type="ECO:0000313" key="9">
    <source>
        <dbReference type="EMBL" id="MFC4905732.1"/>
    </source>
</evidence>
<evidence type="ECO:0000259" key="8">
    <source>
        <dbReference type="Pfam" id="PF08281"/>
    </source>
</evidence>
<dbReference type="NCBIfam" id="NF007214">
    <property type="entry name" value="PRK09636.1"/>
    <property type="match status" value="1"/>
</dbReference>
<dbReference type="InterPro" id="IPR007627">
    <property type="entry name" value="RNA_pol_sigma70_r2"/>
</dbReference>
<dbReference type="SUPFAM" id="SSF88659">
    <property type="entry name" value="Sigma3 and sigma4 domains of RNA polymerase sigma factors"/>
    <property type="match status" value="1"/>
</dbReference>
<comment type="subunit">
    <text evidence="2">Interacts transiently with the RNA polymerase catalytic core formed by RpoA, RpoB, RpoC and RpoZ (2 alpha, 1 beta, 1 beta' and 1 omega subunit) to form the RNA polymerase holoenzyme that can initiate transcription.</text>
</comment>
<evidence type="ECO:0000256" key="6">
    <source>
        <dbReference type="SAM" id="MobiDB-lite"/>
    </source>
</evidence>
<feature type="domain" description="RNA polymerase sigma factor 70 region 4 type 2" evidence="8">
    <location>
        <begin position="181"/>
        <end position="231"/>
    </location>
</feature>
<keyword evidence="4" id="KW-0731">Sigma factor</keyword>
<dbReference type="InterPro" id="IPR036388">
    <property type="entry name" value="WH-like_DNA-bd_sf"/>
</dbReference>
<organism evidence="9 10">
    <name type="scientific">Actinomadura gamaensis</name>
    <dbReference type="NCBI Taxonomy" id="1763541"/>
    <lineage>
        <taxon>Bacteria</taxon>
        <taxon>Bacillati</taxon>
        <taxon>Actinomycetota</taxon>
        <taxon>Actinomycetes</taxon>
        <taxon>Streptosporangiales</taxon>
        <taxon>Thermomonosporaceae</taxon>
        <taxon>Actinomadura</taxon>
    </lineage>
</organism>
<dbReference type="SUPFAM" id="SSF88946">
    <property type="entry name" value="Sigma2 domain of RNA polymerase sigma factors"/>
    <property type="match status" value="1"/>
</dbReference>
<dbReference type="SUPFAM" id="SSF54427">
    <property type="entry name" value="NTF2-like"/>
    <property type="match status" value="1"/>
</dbReference>
<evidence type="ECO:0000313" key="10">
    <source>
        <dbReference type="Proteomes" id="UP001595872"/>
    </source>
</evidence>
<evidence type="ECO:0000256" key="1">
    <source>
        <dbReference type="ARBA" id="ARBA00010641"/>
    </source>
</evidence>
<comment type="similarity">
    <text evidence="1">Belongs to the sigma-70 factor family. ECF subfamily.</text>
</comment>
<dbReference type="InterPro" id="IPR013324">
    <property type="entry name" value="RNA_pol_sigma_r3/r4-like"/>
</dbReference>
<dbReference type="InterPro" id="IPR013249">
    <property type="entry name" value="RNA_pol_sigma70_r4_t2"/>
</dbReference>
<keyword evidence="3" id="KW-0805">Transcription regulation</keyword>
<evidence type="ECO:0000256" key="5">
    <source>
        <dbReference type="ARBA" id="ARBA00023163"/>
    </source>
</evidence>
<dbReference type="CDD" id="cd06171">
    <property type="entry name" value="Sigma70_r4"/>
    <property type="match status" value="1"/>
</dbReference>
<dbReference type="Pfam" id="PF08281">
    <property type="entry name" value="Sigma70_r4_2"/>
    <property type="match status" value="1"/>
</dbReference>
<evidence type="ECO:0000256" key="4">
    <source>
        <dbReference type="ARBA" id="ARBA00023082"/>
    </source>
</evidence>
<dbReference type="PANTHER" id="PTHR30173">
    <property type="entry name" value="SIGMA 19 FACTOR"/>
    <property type="match status" value="1"/>
</dbReference>
<keyword evidence="5" id="KW-0804">Transcription</keyword>
<dbReference type="RefSeq" id="WP_378251475.1">
    <property type="nucleotide sequence ID" value="NZ_JBHSIT010000001.1"/>
</dbReference>
<feature type="compositionally biased region" description="Basic and acidic residues" evidence="6">
    <location>
        <begin position="14"/>
        <end position="42"/>
    </location>
</feature>
<keyword evidence="10" id="KW-1185">Reference proteome</keyword>
<protein>
    <submittedName>
        <fullName evidence="9">RNA polymerase sigma factor SigJ</fullName>
    </submittedName>
</protein>
<name>A0ABV9TNT3_9ACTN</name>
<sequence>MPHDISTAPAPDEPTPHVEAPRTPDKPHPAPDEATHAPDEPLRATGEALRASDEAVRVSDEAGGGSDAALRASDEATRVYAEHRELLFSIVYNLLGSVADTEDVLQDTWLAWAARGTDGVEKPRAYLVRIAVNTALARQAAVARRRESYPGPWLPEPLVADAGAGEDAADDAARGEAVSLAMLVVLETLTPLSRAVFILHEVFGYPHTEIAEILDRSPASVRQVAHRAKLHVRSRRTRRTVDRRTQREATRRFLAAALGGDLAALMEILAPDVTMWTDGGGRARAALRPVRGRDKVVRLIAGGTFRRPDNLDVRYRTVNGDPSAVLFDEDAPFAVMVLDLSPDGERVEGIYAVTNPEKLTHVTDDE</sequence>
<dbReference type="Pfam" id="PF04542">
    <property type="entry name" value="Sigma70_r2"/>
    <property type="match status" value="1"/>
</dbReference>
<accession>A0ABV9TNT3</accession>
<dbReference type="Proteomes" id="UP001595872">
    <property type="component" value="Unassembled WGS sequence"/>
</dbReference>
<evidence type="ECO:0000259" key="7">
    <source>
        <dbReference type="Pfam" id="PF04542"/>
    </source>
</evidence>
<dbReference type="EMBL" id="JBHSIT010000001">
    <property type="protein sequence ID" value="MFC4905732.1"/>
    <property type="molecule type" value="Genomic_DNA"/>
</dbReference>
<dbReference type="Gene3D" id="1.10.1740.10">
    <property type="match status" value="1"/>
</dbReference>